<protein>
    <submittedName>
        <fullName evidence="2">Uncharacterized protein</fullName>
    </submittedName>
</protein>
<proteinExistence type="predicted"/>
<dbReference type="EMBL" id="JAFBMS010000005">
    <property type="protein sequence ID" value="KAG9352475.1"/>
    <property type="molecule type" value="Genomic_DNA"/>
</dbReference>
<sequence length="185" mass="20150">MTGNYIEEIREPLNVFDSPALRRDTPPNMPADTGGEGQDGSRGKFPLGCSAKVRRMWLLCLPTGPSQTRDSSPRRRGALCFSEVHAGGGHSASLRSTPEGGTLPLQFSHSPSHNCTLANRHKINQPKSNINQRTVPLALPSQDEQSAPWDRGWWSVAEQGESRLYGPDEGDGGDRDGVMRVMETG</sequence>
<evidence type="ECO:0000313" key="2">
    <source>
        <dbReference type="EMBL" id="KAG9352475.1"/>
    </source>
</evidence>
<dbReference type="AlphaFoldDB" id="A0A8T2PIY9"/>
<accession>A0A8T2PIY9</accession>
<organism evidence="2 3">
    <name type="scientific">Albula glossodonta</name>
    <name type="common">roundjaw bonefish</name>
    <dbReference type="NCBI Taxonomy" id="121402"/>
    <lineage>
        <taxon>Eukaryota</taxon>
        <taxon>Metazoa</taxon>
        <taxon>Chordata</taxon>
        <taxon>Craniata</taxon>
        <taxon>Vertebrata</taxon>
        <taxon>Euteleostomi</taxon>
        <taxon>Actinopterygii</taxon>
        <taxon>Neopterygii</taxon>
        <taxon>Teleostei</taxon>
        <taxon>Albuliformes</taxon>
        <taxon>Albulidae</taxon>
        <taxon>Albula</taxon>
    </lineage>
</organism>
<feature type="region of interest" description="Disordered" evidence="1">
    <location>
        <begin position="160"/>
        <end position="185"/>
    </location>
</feature>
<reference evidence="2" key="1">
    <citation type="thesis" date="2021" institute="BYU ScholarsArchive" country="Provo, UT, USA">
        <title>Applications of and Algorithms for Genome Assembly and Genomic Analyses with an Emphasis on Marine Teleosts.</title>
        <authorList>
            <person name="Pickett B.D."/>
        </authorList>
    </citation>
    <scope>NUCLEOTIDE SEQUENCE</scope>
    <source>
        <strain evidence="2">HI-2016</strain>
    </source>
</reference>
<evidence type="ECO:0000313" key="3">
    <source>
        <dbReference type="Proteomes" id="UP000824540"/>
    </source>
</evidence>
<feature type="region of interest" description="Disordered" evidence="1">
    <location>
        <begin position="15"/>
        <end position="44"/>
    </location>
</feature>
<gene>
    <name evidence="2" type="ORF">JZ751_020889</name>
</gene>
<comment type="caution">
    <text evidence="2">The sequence shown here is derived from an EMBL/GenBank/DDBJ whole genome shotgun (WGS) entry which is preliminary data.</text>
</comment>
<evidence type="ECO:0000256" key="1">
    <source>
        <dbReference type="SAM" id="MobiDB-lite"/>
    </source>
</evidence>
<keyword evidence="3" id="KW-1185">Reference proteome</keyword>
<name>A0A8T2PIY9_9TELE</name>
<dbReference type="Proteomes" id="UP000824540">
    <property type="component" value="Unassembled WGS sequence"/>
</dbReference>